<gene>
    <name evidence="3" type="ORF">MMF98_12525</name>
</gene>
<comment type="caution">
    <text evidence="3">The sequence shown here is derived from an EMBL/GenBank/DDBJ whole genome shotgun (WGS) entry which is preliminary data.</text>
</comment>
<comment type="similarity">
    <text evidence="1">Belongs to the DapA family.</text>
</comment>
<dbReference type="InterPro" id="IPR013785">
    <property type="entry name" value="Aldolase_TIM"/>
</dbReference>
<dbReference type="AlphaFoldDB" id="A0A9X1W0U6"/>
<evidence type="ECO:0000313" key="3">
    <source>
        <dbReference type="EMBL" id="MCJ0764033.1"/>
    </source>
</evidence>
<dbReference type="InterPro" id="IPR002220">
    <property type="entry name" value="DapA-like"/>
</dbReference>
<dbReference type="Proteomes" id="UP001139447">
    <property type="component" value="Unassembled WGS sequence"/>
</dbReference>
<protein>
    <submittedName>
        <fullName evidence="3">Dihydrodipicolinate synthase family protein</fullName>
    </submittedName>
</protein>
<sequence>MKTSLSRRLYSALLLPLRPDLKIDESGLRNLIRQHLKNPIFKERGGLVANPEAGEIYYLTRAEKQRVLEIVLEETNGLVPVIAGTFGWTTSDTVDGAKDAKQMGAQGLFVSPPAGSMDVSSAWDPLKYPEVWLDQILEQDRATDLPIFVHPVVTPSQPWGIGLPLQAALRYCREVPNIVGWKTTYAYPGHRILSRAFRQSLPDVALLCSSAQFFHEYLATGCIDGTITGSWNYGMEPMLAHMAAWERNDANAARALWDSGLAELQEYIYAEPGRLHVRYKVASWLRGWIDSPVMRPPMPAPRLEEIQTIAARLAACGIEVRSGAEVNAVATSRA</sequence>
<keyword evidence="4" id="KW-1185">Reference proteome</keyword>
<organism evidence="3 4">
    <name type="scientific">Variovorax terrae</name>
    <dbReference type="NCBI Taxonomy" id="2923278"/>
    <lineage>
        <taxon>Bacteria</taxon>
        <taxon>Pseudomonadati</taxon>
        <taxon>Pseudomonadota</taxon>
        <taxon>Betaproteobacteria</taxon>
        <taxon>Burkholderiales</taxon>
        <taxon>Comamonadaceae</taxon>
        <taxon>Variovorax</taxon>
    </lineage>
</organism>
<dbReference type="SMART" id="SM01130">
    <property type="entry name" value="DHDPS"/>
    <property type="match status" value="1"/>
</dbReference>
<evidence type="ECO:0000256" key="2">
    <source>
        <dbReference type="ARBA" id="ARBA00023239"/>
    </source>
</evidence>
<dbReference type="GO" id="GO:0008840">
    <property type="term" value="F:4-hydroxy-tetrahydrodipicolinate synthase activity"/>
    <property type="evidence" value="ECO:0007669"/>
    <property type="project" value="TreeGrafter"/>
</dbReference>
<name>A0A9X1W0U6_9BURK</name>
<evidence type="ECO:0000256" key="1">
    <source>
        <dbReference type="ARBA" id="ARBA00007592"/>
    </source>
</evidence>
<dbReference type="CDD" id="cd00408">
    <property type="entry name" value="DHDPS-like"/>
    <property type="match status" value="1"/>
</dbReference>
<dbReference type="PANTHER" id="PTHR12128">
    <property type="entry name" value="DIHYDRODIPICOLINATE SYNTHASE"/>
    <property type="match status" value="1"/>
</dbReference>
<dbReference type="Gene3D" id="3.20.20.70">
    <property type="entry name" value="Aldolase class I"/>
    <property type="match status" value="1"/>
</dbReference>
<dbReference type="RefSeq" id="WP_243306603.1">
    <property type="nucleotide sequence ID" value="NZ_JALGBI010000001.1"/>
</dbReference>
<evidence type="ECO:0000313" key="4">
    <source>
        <dbReference type="Proteomes" id="UP001139447"/>
    </source>
</evidence>
<accession>A0A9X1W0U6</accession>
<dbReference type="PANTHER" id="PTHR12128:SF66">
    <property type="entry name" value="4-HYDROXY-2-OXOGLUTARATE ALDOLASE, MITOCHONDRIAL"/>
    <property type="match status" value="1"/>
</dbReference>
<reference evidence="3" key="1">
    <citation type="submission" date="2022-03" db="EMBL/GenBank/DDBJ databases">
        <authorList>
            <person name="Woo C.Y."/>
        </authorList>
    </citation>
    <scope>NUCLEOTIDE SEQUENCE</scope>
    <source>
        <strain evidence="3">CYS-02</strain>
    </source>
</reference>
<dbReference type="SUPFAM" id="SSF51569">
    <property type="entry name" value="Aldolase"/>
    <property type="match status" value="1"/>
</dbReference>
<proteinExistence type="inferred from homology"/>
<dbReference type="Pfam" id="PF00701">
    <property type="entry name" value="DHDPS"/>
    <property type="match status" value="1"/>
</dbReference>
<dbReference type="EMBL" id="JALGBI010000001">
    <property type="protein sequence ID" value="MCJ0764033.1"/>
    <property type="molecule type" value="Genomic_DNA"/>
</dbReference>
<keyword evidence="2" id="KW-0456">Lyase</keyword>